<dbReference type="SUPFAM" id="SSF51445">
    <property type="entry name" value="(Trans)glycosidases"/>
    <property type="match status" value="1"/>
</dbReference>
<dbReference type="AlphaFoldDB" id="A0A7K1FSR3"/>
<dbReference type="RefSeq" id="WP_154771196.1">
    <property type="nucleotide sequence ID" value="NZ_WLYK01000016.1"/>
</dbReference>
<evidence type="ECO:0000313" key="3">
    <source>
        <dbReference type="Proteomes" id="UP000460221"/>
    </source>
</evidence>
<evidence type="ECO:0008006" key="4">
    <source>
        <dbReference type="Google" id="ProtNLM"/>
    </source>
</evidence>
<keyword evidence="3" id="KW-1185">Reference proteome</keyword>
<feature type="signal peptide" evidence="1">
    <location>
        <begin position="1"/>
        <end position="33"/>
    </location>
</feature>
<dbReference type="PANTHER" id="PTHR12631:SF10">
    <property type="entry name" value="BETA-XYLOSIDASE-LIKE PROTEIN-RELATED"/>
    <property type="match status" value="1"/>
</dbReference>
<comment type="caution">
    <text evidence="2">The sequence shown here is derived from an EMBL/GenBank/DDBJ whole genome shotgun (WGS) entry which is preliminary data.</text>
</comment>
<dbReference type="Proteomes" id="UP000460221">
    <property type="component" value="Unassembled WGS sequence"/>
</dbReference>
<dbReference type="InterPro" id="IPR017853">
    <property type="entry name" value="GH"/>
</dbReference>
<keyword evidence="1" id="KW-0732">Signal</keyword>
<evidence type="ECO:0000313" key="2">
    <source>
        <dbReference type="EMBL" id="MTD17197.1"/>
    </source>
</evidence>
<feature type="chain" id="PRO_5029482834" description="Cellulase family glycosylhydrolase" evidence="1">
    <location>
        <begin position="34"/>
        <end position="522"/>
    </location>
</feature>
<organism evidence="2 3">
    <name type="scientific">Nakamurella alba</name>
    <dbReference type="NCBI Taxonomy" id="2665158"/>
    <lineage>
        <taxon>Bacteria</taxon>
        <taxon>Bacillati</taxon>
        <taxon>Actinomycetota</taxon>
        <taxon>Actinomycetes</taxon>
        <taxon>Nakamurellales</taxon>
        <taxon>Nakamurellaceae</taxon>
        <taxon>Nakamurella</taxon>
    </lineage>
</organism>
<dbReference type="EMBL" id="WLYK01000016">
    <property type="protein sequence ID" value="MTD17197.1"/>
    <property type="molecule type" value="Genomic_DNA"/>
</dbReference>
<dbReference type="Gene3D" id="3.20.20.80">
    <property type="entry name" value="Glycosidases"/>
    <property type="match status" value="1"/>
</dbReference>
<protein>
    <recommendedName>
        <fullName evidence="4">Cellulase family glycosylhydrolase</fullName>
    </recommendedName>
</protein>
<evidence type="ECO:0000256" key="1">
    <source>
        <dbReference type="SAM" id="SignalP"/>
    </source>
</evidence>
<name>A0A7K1FSR3_9ACTN</name>
<accession>A0A7K1FSR3</accession>
<gene>
    <name evidence="2" type="ORF">GIS00_25000</name>
</gene>
<sequence length="522" mass="54191">MRTSYHPRRSRVLIAGAACLALATLGPVPPAAAAPPTLKVTNDQLVFLSGAVQLTVTTSAASVDWTLSSATGAAVSSGTQAATAGAAVITLNSTSVGYYRLDVETNSTEVATASGSLVVIPALPVAQRGSVFGVGAHTPAGYQAGQLTTLQRVGFGSVRLDAPWNDIEKSAGVYTFPPTVDAAVAAVKAVGGRPLIIAAKNNLLYNSNHTPTSAADLAAFGDYAEAVVDHYGEDDVDLEIYNEYMYANTGSCGTTPACFQTMIDAVDDAVSADHPQTPLAAAGIQSGTSNTVDLTVLDATITHEYVYPAAPEAEFPADMNTFVSTIRSKPGGDLGLWLTEYGWPTPHVEGVASADAVSEDAQADYLVRGGVFALAAGLDRIWFYDLVDDGYDPRSNGVPVYEKENHFGLMRLPAGGFGGITPKPALLTQAIMIRQLAGKPYYARSATDPTTYAYRFGAGTSNTRVLWSTAGGSVDVHVTGTLTVTDRFGATHTATPTGGVVRIALSGHPQYVTGTITGVTQA</sequence>
<reference evidence="2 3" key="1">
    <citation type="submission" date="2019-11" db="EMBL/GenBank/DDBJ databases">
        <authorList>
            <person name="Jiang L.-Q."/>
        </authorList>
    </citation>
    <scope>NUCLEOTIDE SEQUENCE [LARGE SCALE GENOMIC DNA]</scope>
    <source>
        <strain evidence="2 3">YIM 132087</strain>
    </source>
</reference>
<proteinExistence type="predicted"/>
<dbReference type="InterPro" id="IPR051923">
    <property type="entry name" value="Glycosyl_Hydrolase_39"/>
</dbReference>
<dbReference type="GO" id="GO:0004553">
    <property type="term" value="F:hydrolase activity, hydrolyzing O-glycosyl compounds"/>
    <property type="evidence" value="ECO:0007669"/>
    <property type="project" value="TreeGrafter"/>
</dbReference>
<dbReference type="PANTHER" id="PTHR12631">
    <property type="entry name" value="ALPHA-L-IDURONIDASE"/>
    <property type="match status" value="1"/>
</dbReference>